<dbReference type="SUPFAM" id="SSF48452">
    <property type="entry name" value="TPR-like"/>
    <property type="match status" value="1"/>
</dbReference>
<dbReference type="Pfam" id="PF20680">
    <property type="entry name" value="DUF6817"/>
    <property type="match status" value="1"/>
</dbReference>
<name>A0ABV4IFY9_9BURK</name>
<evidence type="ECO:0000313" key="2">
    <source>
        <dbReference type="EMBL" id="MEZ2740750.1"/>
    </source>
</evidence>
<sequence>MNLPLHALDTAQFERAQQLLGDEWLAQDAELAPLLPVVLARGVGQDWHKSGTFRHHLVGVARALTLWQQPREVRLLGLLHSVYGNAFVDLVKFDASSERGDLRALVGEQAEHLIYLFCTISRTEFTQKLQAHATAADGTMEVAQGAQRLTLTPREVAAFAIVTMADAMEQWSSWQDDVYSRFPYVNPARQQSVHWASSLWPGPMRPTSRIVSQINGWGRALQHPVLRQQLPLPPMFAQCTAELTAGHEATAMSLYWSVIQMDQPLVEPDCAIAVLEQAVRLNPWVGEPQMVLAQLYLAAGRPQEAERAAASAVHCYSCWGNAWDKRVQWDAWMAWARIVRQSAQQGTWPDRLDKLNNMALRQEVAGA</sequence>
<dbReference type="RefSeq" id="WP_370893821.1">
    <property type="nucleotide sequence ID" value="NZ_JBGJLR010000020.1"/>
</dbReference>
<reference evidence="2 3" key="1">
    <citation type="submission" date="2024-08" db="EMBL/GenBank/DDBJ databases">
        <authorList>
            <person name="Feng Z."/>
            <person name="Ronholm J."/>
        </authorList>
    </citation>
    <scope>NUCLEOTIDE SEQUENCE [LARGE SCALE GENOMIC DNA]</scope>
    <source>
        <strain evidence="2 3">4-AB0-8</strain>
    </source>
</reference>
<evidence type="ECO:0000259" key="1">
    <source>
        <dbReference type="Pfam" id="PF20680"/>
    </source>
</evidence>
<dbReference type="EMBL" id="JBGJLR010000020">
    <property type="protein sequence ID" value="MEZ2740750.1"/>
    <property type="molecule type" value="Genomic_DNA"/>
</dbReference>
<dbReference type="InterPro" id="IPR049202">
    <property type="entry name" value="DUF6817"/>
</dbReference>
<dbReference type="Proteomes" id="UP001567350">
    <property type="component" value="Unassembled WGS sequence"/>
</dbReference>
<comment type="caution">
    <text evidence="2">The sequence shown here is derived from an EMBL/GenBank/DDBJ whole genome shotgun (WGS) entry which is preliminary data.</text>
</comment>
<dbReference type="PANTHER" id="PTHR37391:SF2">
    <property type="entry name" value="E3 UBIQUITIN-PROTEIN LIGASE"/>
    <property type="match status" value="1"/>
</dbReference>
<feature type="domain" description="DUF6817" evidence="1">
    <location>
        <begin position="39"/>
        <end position="122"/>
    </location>
</feature>
<protein>
    <submittedName>
        <fullName evidence="2">DUF6817 domain-containing protein</fullName>
    </submittedName>
</protein>
<evidence type="ECO:0000313" key="3">
    <source>
        <dbReference type="Proteomes" id="UP001567350"/>
    </source>
</evidence>
<organism evidence="2 3">
    <name type="scientific">Comamonas jiangduensis</name>
    <dbReference type="NCBI Taxonomy" id="1194168"/>
    <lineage>
        <taxon>Bacteria</taxon>
        <taxon>Pseudomonadati</taxon>
        <taxon>Pseudomonadota</taxon>
        <taxon>Betaproteobacteria</taxon>
        <taxon>Burkholderiales</taxon>
        <taxon>Comamonadaceae</taxon>
        <taxon>Comamonas</taxon>
    </lineage>
</organism>
<dbReference type="PANTHER" id="PTHR37391">
    <property type="entry name" value="E3 UBIQUITIN-PROTEIN LIGASE"/>
    <property type="match status" value="1"/>
</dbReference>
<gene>
    <name evidence="2" type="ORF">ACBP88_15070</name>
</gene>
<dbReference type="Pfam" id="PF14559">
    <property type="entry name" value="TPR_19"/>
    <property type="match status" value="1"/>
</dbReference>
<dbReference type="InterPro" id="IPR011990">
    <property type="entry name" value="TPR-like_helical_dom_sf"/>
</dbReference>
<dbReference type="Gene3D" id="1.25.40.10">
    <property type="entry name" value="Tetratricopeptide repeat domain"/>
    <property type="match status" value="1"/>
</dbReference>
<keyword evidence="3" id="KW-1185">Reference proteome</keyword>
<accession>A0ABV4IFY9</accession>
<proteinExistence type="predicted"/>